<dbReference type="OrthoDB" id="8193306at2759"/>
<reference evidence="1 2" key="1">
    <citation type="journal article" date="2019" name="Commun. Biol.">
        <title>The bagworm genome reveals a unique fibroin gene that provides high tensile strength.</title>
        <authorList>
            <person name="Kono N."/>
            <person name="Nakamura H."/>
            <person name="Ohtoshi R."/>
            <person name="Tomita M."/>
            <person name="Numata K."/>
            <person name="Arakawa K."/>
        </authorList>
    </citation>
    <scope>NUCLEOTIDE SEQUENCE [LARGE SCALE GENOMIC DNA]</scope>
</reference>
<dbReference type="AlphaFoldDB" id="A0A4C1WWT8"/>
<name>A0A4C1WWT8_EUMVA</name>
<keyword evidence="2" id="KW-1185">Reference proteome</keyword>
<dbReference type="Proteomes" id="UP000299102">
    <property type="component" value="Unassembled WGS sequence"/>
</dbReference>
<accession>A0A4C1WWT8</accession>
<dbReference type="EMBL" id="BGZK01000649">
    <property type="protein sequence ID" value="GBP54524.1"/>
    <property type="molecule type" value="Genomic_DNA"/>
</dbReference>
<gene>
    <name evidence="1" type="ORF">EVAR_43394_1</name>
</gene>
<organism evidence="1 2">
    <name type="scientific">Eumeta variegata</name>
    <name type="common">Bagworm moth</name>
    <name type="synonym">Eumeta japonica</name>
    <dbReference type="NCBI Taxonomy" id="151549"/>
    <lineage>
        <taxon>Eukaryota</taxon>
        <taxon>Metazoa</taxon>
        <taxon>Ecdysozoa</taxon>
        <taxon>Arthropoda</taxon>
        <taxon>Hexapoda</taxon>
        <taxon>Insecta</taxon>
        <taxon>Pterygota</taxon>
        <taxon>Neoptera</taxon>
        <taxon>Endopterygota</taxon>
        <taxon>Lepidoptera</taxon>
        <taxon>Glossata</taxon>
        <taxon>Ditrysia</taxon>
        <taxon>Tineoidea</taxon>
        <taxon>Psychidae</taxon>
        <taxon>Oiketicinae</taxon>
        <taxon>Eumeta</taxon>
    </lineage>
</organism>
<evidence type="ECO:0000313" key="1">
    <source>
        <dbReference type="EMBL" id="GBP54524.1"/>
    </source>
</evidence>
<protein>
    <submittedName>
        <fullName evidence="1">Uncharacterized protein</fullName>
    </submittedName>
</protein>
<evidence type="ECO:0000313" key="2">
    <source>
        <dbReference type="Proteomes" id="UP000299102"/>
    </source>
</evidence>
<comment type="caution">
    <text evidence="1">The sequence shown here is derived from an EMBL/GenBank/DDBJ whole genome shotgun (WGS) entry which is preliminary data.</text>
</comment>
<sequence>MEALSMFVEAGLSRSQYNVIRSARKQLYPCYSLQKRKLIVTLSLSHFMSLTHAEIKLQDLVDHTASPFEEVLKGLSSEEKENLKLISKWGCDGSQQTRYMQPYKIRTKAMTMQIYSKARFCL</sequence>
<proteinExistence type="predicted"/>